<name>A0ABV0S864_9TELE</name>
<dbReference type="Gene3D" id="1.10.287.1490">
    <property type="match status" value="1"/>
</dbReference>
<dbReference type="SUPFAM" id="SSF90257">
    <property type="entry name" value="Myosin rod fragments"/>
    <property type="match status" value="1"/>
</dbReference>
<proteinExistence type="predicted"/>
<keyword evidence="1" id="KW-0175">Coiled coil</keyword>
<feature type="compositionally biased region" description="Polar residues" evidence="2">
    <location>
        <begin position="135"/>
        <end position="147"/>
    </location>
</feature>
<feature type="coiled-coil region" evidence="1">
    <location>
        <begin position="6"/>
        <end position="110"/>
    </location>
</feature>
<gene>
    <name evidence="3" type="ORF">XENOCAPTIV_016883</name>
</gene>
<protein>
    <submittedName>
        <fullName evidence="3">Uncharacterized protein</fullName>
    </submittedName>
</protein>
<evidence type="ECO:0000256" key="2">
    <source>
        <dbReference type="SAM" id="MobiDB-lite"/>
    </source>
</evidence>
<sequence>ELENALVVENMELQEQQSDCKDLQETLVKLEKHKEKLIQQIKATRQLCYEESQKILSLQAEEAQKESQVEEYERELARARWRLKKLREEVKKAKRKVENAQERNSPLQDSIRQSYEEILQEEHTLYSLSGGVVTPDSQLEESTSPADTTEDDPLPMKPWGRSQSLPAYADLIMVNRNYHRNLTGFNII</sequence>
<dbReference type="Proteomes" id="UP001434883">
    <property type="component" value="Unassembled WGS sequence"/>
</dbReference>
<evidence type="ECO:0000256" key="1">
    <source>
        <dbReference type="SAM" id="Coils"/>
    </source>
</evidence>
<comment type="caution">
    <text evidence="3">The sequence shown here is derived from an EMBL/GenBank/DDBJ whole genome shotgun (WGS) entry which is preliminary data.</text>
</comment>
<keyword evidence="4" id="KW-1185">Reference proteome</keyword>
<organism evidence="3 4">
    <name type="scientific">Xenoophorus captivus</name>
    <dbReference type="NCBI Taxonomy" id="1517983"/>
    <lineage>
        <taxon>Eukaryota</taxon>
        <taxon>Metazoa</taxon>
        <taxon>Chordata</taxon>
        <taxon>Craniata</taxon>
        <taxon>Vertebrata</taxon>
        <taxon>Euteleostomi</taxon>
        <taxon>Actinopterygii</taxon>
        <taxon>Neopterygii</taxon>
        <taxon>Teleostei</taxon>
        <taxon>Neoteleostei</taxon>
        <taxon>Acanthomorphata</taxon>
        <taxon>Ovalentaria</taxon>
        <taxon>Atherinomorphae</taxon>
        <taxon>Cyprinodontiformes</taxon>
        <taxon>Goodeidae</taxon>
        <taxon>Xenoophorus</taxon>
    </lineage>
</organism>
<accession>A0ABV0S864</accession>
<dbReference type="EMBL" id="JAHRIN010070727">
    <property type="protein sequence ID" value="MEQ2216479.1"/>
    <property type="molecule type" value="Genomic_DNA"/>
</dbReference>
<evidence type="ECO:0000313" key="3">
    <source>
        <dbReference type="EMBL" id="MEQ2216479.1"/>
    </source>
</evidence>
<feature type="region of interest" description="Disordered" evidence="2">
    <location>
        <begin position="130"/>
        <end position="159"/>
    </location>
</feature>
<evidence type="ECO:0000313" key="4">
    <source>
        <dbReference type="Proteomes" id="UP001434883"/>
    </source>
</evidence>
<reference evidence="3 4" key="1">
    <citation type="submission" date="2021-06" db="EMBL/GenBank/DDBJ databases">
        <authorList>
            <person name="Palmer J.M."/>
        </authorList>
    </citation>
    <scope>NUCLEOTIDE SEQUENCE [LARGE SCALE GENOMIC DNA]</scope>
    <source>
        <strain evidence="3 4">XC_2019</strain>
        <tissue evidence="3">Muscle</tissue>
    </source>
</reference>
<feature type="non-terminal residue" evidence="3">
    <location>
        <position position="1"/>
    </location>
</feature>